<protein>
    <submittedName>
        <fullName evidence="1">Maltose O-acetyltransferase</fullName>
        <ecNumber evidence="1">2.3.1.79</ecNumber>
    </submittedName>
</protein>
<dbReference type="GO" id="GO:0008925">
    <property type="term" value="F:maltose O-acetyltransferase activity"/>
    <property type="evidence" value="ECO:0007669"/>
    <property type="project" value="UniProtKB-EC"/>
</dbReference>
<gene>
    <name evidence="1" type="primary">maa_2</name>
    <name evidence="1" type="ORF">LH5_01179</name>
</gene>
<accession>A0A3S8SCA4</accession>
<dbReference type="RefSeq" id="WP_107775359.1">
    <property type="nucleotide sequence ID" value="NZ_CP019581.1"/>
</dbReference>
<proteinExistence type="predicted"/>
<sequence>MNFFKEQIKKMVFKEKYYSSESYINFLRKKGATIGHNCTIYYPRNTIIDYQNTFMINIGNNVKIADGVRILTHDFSLSVIANTYDEIIGSVRKVTIGNNVFIGMNATILAGTVIEDNVIIGAGAVVSGKCKNNSVYAGNPAKKIGSIDELYKKRKNKEIENAKELARTYYIKTGKIPTSDVLREYSMLFLDKSQKIPGNLRKIMIAAGALENIQENISKKNIPFKDINDFIEHCNLK</sequence>
<evidence type="ECO:0000313" key="2">
    <source>
        <dbReference type="Proteomes" id="UP000267945"/>
    </source>
</evidence>
<dbReference type="SUPFAM" id="SSF51161">
    <property type="entry name" value="Trimeric LpxA-like enzymes"/>
    <property type="match status" value="1"/>
</dbReference>
<dbReference type="GeneID" id="99757327"/>
<dbReference type="AlphaFoldDB" id="A0A3S8SCA4"/>
<dbReference type="Gene3D" id="2.160.10.10">
    <property type="entry name" value="Hexapeptide repeat proteins"/>
    <property type="match status" value="1"/>
</dbReference>
<dbReference type="CDD" id="cd04647">
    <property type="entry name" value="LbH_MAT_like"/>
    <property type="match status" value="1"/>
</dbReference>
<reference evidence="1 2" key="1">
    <citation type="submission" date="2017-02" db="EMBL/GenBank/DDBJ databases">
        <title>Complete genome sequence of Lactobacillus helveticus.</title>
        <authorList>
            <person name="Kim J.F."/>
            <person name="Chung Y."/>
            <person name="Kwak M."/>
        </authorList>
    </citation>
    <scope>NUCLEOTIDE SEQUENCE [LARGE SCALE GENOMIC DNA]</scope>
    <source>
        <strain evidence="1 2">LH5</strain>
    </source>
</reference>
<dbReference type="PANTHER" id="PTHR43300">
    <property type="entry name" value="ACETYLTRANSFERASE"/>
    <property type="match status" value="1"/>
</dbReference>
<dbReference type="InterPro" id="IPR001451">
    <property type="entry name" value="Hexapep"/>
</dbReference>
<dbReference type="Proteomes" id="UP000267945">
    <property type="component" value="Chromosome"/>
</dbReference>
<dbReference type="EC" id="2.3.1.79" evidence="1"/>
<keyword evidence="1" id="KW-0012">Acyltransferase</keyword>
<keyword evidence="1" id="KW-0808">Transferase</keyword>
<dbReference type="EMBL" id="CP019581">
    <property type="protein sequence ID" value="AZK91421.1"/>
    <property type="molecule type" value="Genomic_DNA"/>
</dbReference>
<dbReference type="InterPro" id="IPR050179">
    <property type="entry name" value="Trans_hexapeptide_repeat"/>
</dbReference>
<name>A0A3S8SCA4_LACHE</name>
<organism evidence="1 2">
    <name type="scientific">Lactobacillus helveticus</name>
    <name type="common">Lactobacillus suntoryeus</name>
    <dbReference type="NCBI Taxonomy" id="1587"/>
    <lineage>
        <taxon>Bacteria</taxon>
        <taxon>Bacillati</taxon>
        <taxon>Bacillota</taxon>
        <taxon>Bacilli</taxon>
        <taxon>Lactobacillales</taxon>
        <taxon>Lactobacillaceae</taxon>
        <taxon>Lactobacillus</taxon>
    </lineage>
</organism>
<dbReference type="Pfam" id="PF00132">
    <property type="entry name" value="Hexapep"/>
    <property type="match status" value="1"/>
</dbReference>
<evidence type="ECO:0000313" key="1">
    <source>
        <dbReference type="EMBL" id="AZK91421.1"/>
    </source>
</evidence>
<dbReference type="InterPro" id="IPR011004">
    <property type="entry name" value="Trimer_LpxA-like_sf"/>
</dbReference>